<gene>
    <name evidence="2" type="ORF">GCM10010492_33780</name>
</gene>
<protein>
    <submittedName>
        <fullName evidence="2">Glycosyltransferase</fullName>
    </submittedName>
</protein>
<dbReference type="RefSeq" id="WP_343934772.1">
    <property type="nucleotide sequence ID" value="NZ_BAAABU010000006.1"/>
</dbReference>
<dbReference type="Gene3D" id="3.40.50.2000">
    <property type="entry name" value="Glycogen Phosphorylase B"/>
    <property type="match status" value="2"/>
</dbReference>
<proteinExistence type="predicted"/>
<organism evidence="2 3">
    <name type="scientific">Saccharothrix mutabilis subsp. mutabilis</name>
    <dbReference type="NCBI Taxonomy" id="66855"/>
    <lineage>
        <taxon>Bacteria</taxon>
        <taxon>Bacillati</taxon>
        <taxon>Actinomycetota</taxon>
        <taxon>Actinomycetes</taxon>
        <taxon>Pseudonocardiales</taxon>
        <taxon>Pseudonocardiaceae</taxon>
        <taxon>Saccharothrix</taxon>
    </lineage>
</organism>
<keyword evidence="3" id="KW-1185">Reference proteome</keyword>
<dbReference type="EMBL" id="BAAABU010000006">
    <property type="protein sequence ID" value="GAA0232324.1"/>
    <property type="molecule type" value="Genomic_DNA"/>
</dbReference>
<accession>A0ABN0TX38</accession>
<dbReference type="PANTHER" id="PTHR48050:SF13">
    <property type="entry name" value="STEROL 3-BETA-GLUCOSYLTRANSFERASE UGT80A2"/>
    <property type="match status" value="1"/>
</dbReference>
<comment type="caution">
    <text evidence="2">The sequence shown here is derived from an EMBL/GenBank/DDBJ whole genome shotgun (WGS) entry which is preliminary data.</text>
</comment>
<sequence length="376" mass="38440">MRILFATTANIGHFGPMTPFARACAAAGHEVRVAAPASFASTVSRAGLPHAPLAEPAPGEHGPIFARLPGLPRLEADRVVVNEVFAGIDARAALPAMRALVEEFRPDLVVREFAEFASFAVATGAGVPHVEVAIGLAEASAVAFGMLDDATLDQLGCTGDGLLTAPLMTVVPQSMEAGPQSMEGGPPDRPVHRFSHPVPSATAPPPNVPGTGPLVYASFGTVAAALPPFAGAYRSLVDALAARRVRALVTVGEAGDTSLSTVDHVRVERFVPQADVMPHASAAIGHGGFGTTMTALAAGVPTVVAPLFSLDQFLNADAVTRSGAGVAVPSPAEVGEALDRVLADPSYATAARRLADEMAALPPVSESVEVLTRAAR</sequence>
<dbReference type="CDD" id="cd03784">
    <property type="entry name" value="GT1_Gtf-like"/>
    <property type="match status" value="1"/>
</dbReference>
<evidence type="ECO:0000259" key="1">
    <source>
        <dbReference type="Pfam" id="PF06722"/>
    </source>
</evidence>
<evidence type="ECO:0000313" key="2">
    <source>
        <dbReference type="EMBL" id="GAA0232324.1"/>
    </source>
</evidence>
<evidence type="ECO:0000313" key="3">
    <source>
        <dbReference type="Proteomes" id="UP001500416"/>
    </source>
</evidence>
<dbReference type="InterPro" id="IPR010610">
    <property type="entry name" value="EryCIII-like_C"/>
</dbReference>
<dbReference type="SUPFAM" id="SSF53756">
    <property type="entry name" value="UDP-Glycosyltransferase/glycogen phosphorylase"/>
    <property type="match status" value="1"/>
</dbReference>
<dbReference type="Pfam" id="PF06722">
    <property type="entry name" value="EryCIII-like_C"/>
    <property type="match status" value="1"/>
</dbReference>
<dbReference type="PANTHER" id="PTHR48050">
    <property type="entry name" value="STEROL 3-BETA-GLUCOSYLTRANSFERASE"/>
    <property type="match status" value="1"/>
</dbReference>
<name>A0ABN0TX38_9PSEU</name>
<dbReference type="InterPro" id="IPR002213">
    <property type="entry name" value="UDP_glucos_trans"/>
</dbReference>
<feature type="domain" description="Erythromycin biosynthesis protein CIII-like C-terminal" evidence="1">
    <location>
        <begin position="248"/>
        <end position="370"/>
    </location>
</feature>
<reference evidence="2 3" key="1">
    <citation type="journal article" date="2019" name="Int. J. Syst. Evol. Microbiol.">
        <title>The Global Catalogue of Microorganisms (GCM) 10K type strain sequencing project: providing services to taxonomists for standard genome sequencing and annotation.</title>
        <authorList>
            <consortium name="The Broad Institute Genomics Platform"/>
            <consortium name="The Broad Institute Genome Sequencing Center for Infectious Disease"/>
            <person name="Wu L."/>
            <person name="Ma J."/>
        </authorList>
    </citation>
    <scope>NUCLEOTIDE SEQUENCE [LARGE SCALE GENOMIC DNA]</scope>
    <source>
        <strain evidence="2 3">JCM 3380</strain>
    </source>
</reference>
<dbReference type="InterPro" id="IPR050426">
    <property type="entry name" value="Glycosyltransferase_28"/>
</dbReference>
<dbReference type="Proteomes" id="UP001500416">
    <property type="component" value="Unassembled WGS sequence"/>
</dbReference>